<dbReference type="OrthoDB" id="9814760at2"/>
<evidence type="ECO:0000256" key="1">
    <source>
        <dbReference type="ARBA" id="ARBA00022801"/>
    </source>
</evidence>
<dbReference type="Pfam" id="PF12697">
    <property type="entry name" value="Abhydrolase_6"/>
    <property type="match status" value="1"/>
</dbReference>
<sequence length="373" mass="40419">MLPRRALLIALLLVAALSFAKEKKKEEPLLRKVGVTLRDFYPPEGYNWRGSDSHSLSVIVWYPAEASAEEKEQYLGDPPMIYAGKAAKDAIFAPSFNTYPLVALSHGTGGSAIQMAWLGTYLAARGYIAVAVNHPGNNAATGYTPQGFAEGWERAKDISTVIDGMLRDQRFGTKIDPDRIGAAGFSYGGFTMMELAGATADFKGLLAWCQAPENHNACSPPEMPDLIDKFTKMQNQPEIKAALDHAGDSYRDPRIRAVFAIAPAIARAFSKDSLAQINIPVAIVAGEADDQAPVESNTKIFAAGIKGAQLTILPNGVGHYTFLDVGTDLAKKKLPQLFVDNPAVDRQAVHEQVATMAADFFDKELTPVKHKKK</sequence>
<dbReference type="Proteomes" id="UP000002432">
    <property type="component" value="Chromosome"/>
</dbReference>
<dbReference type="GO" id="GO:0016042">
    <property type="term" value="P:lipid catabolic process"/>
    <property type="evidence" value="ECO:0007669"/>
    <property type="project" value="UniProtKB-KW"/>
</dbReference>
<dbReference type="InterPro" id="IPR000073">
    <property type="entry name" value="AB_hydrolase_1"/>
</dbReference>
<dbReference type="HOGENOM" id="CLU_045366_1_0_0"/>
<evidence type="ECO:0000313" key="7">
    <source>
        <dbReference type="Proteomes" id="UP000002432"/>
    </source>
</evidence>
<keyword evidence="4" id="KW-0732">Signal</keyword>
<dbReference type="SUPFAM" id="SSF53474">
    <property type="entry name" value="alpha/beta-Hydrolases"/>
    <property type="match status" value="1"/>
</dbReference>
<dbReference type="eggNOG" id="COG4188">
    <property type="taxonomic scope" value="Bacteria"/>
</dbReference>
<keyword evidence="2" id="KW-0442">Lipid degradation</keyword>
<dbReference type="EnsemblBacteria" id="ABF39805">
    <property type="protein sequence ID" value="ABF39805"/>
    <property type="gene ID" value="Acid345_0800"/>
</dbReference>
<protein>
    <submittedName>
        <fullName evidence="6">Lipoprotein signal peptide</fullName>
    </submittedName>
</protein>
<evidence type="ECO:0000256" key="2">
    <source>
        <dbReference type="ARBA" id="ARBA00022963"/>
    </source>
</evidence>
<dbReference type="PANTHER" id="PTHR10272">
    <property type="entry name" value="PLATELET-ACTIVATING FACTOR ACETYLHYDROLASE"/>
    <property type="match status" value="1"/>
</dbReference>
<dbReference type="AlphaFoldDB" id="Q1ITJ5"/>
<evidence type="ECO:0000259" key="5">
    <source>
        <dbReference type="Pfam" id="PF12697"/>
    </source>
</evidence>
<evidence type="ECO:0000256" key="3">
    <source>
        <dbReference type="ARBA" id="ARBA00023098"/>
    </source>
</evidence>
<accession>Q1ITJ5</accession>
<keyword evidence="6" id="KW-0449">Lipoprotein</keyword>
<dbReference type="KEGG" id="aba:Acid345_0800"/>
<dbReference type="STRING" id="204669.Acid345_0800"/>
<evidence type="ECO:0000256" key="4">
    <source>
        <dbReference type="SAM" id="SignalP"/>
    </source>
</evidence>
<keyword evidence="7" id="KW-1185">Reference proteome</keyword>
<proteinExistence type="predicted"/>
<dbReference type="EMBL" id="CP000360">
    <property type="protein sequence ID" value="ABF39805.1"/>
    <property type="molecule type" value="Genomic_DNA"/>
</dbReference>
<dbReference type="PANTHER" id="PTHR10272:SF0">
    <property type="entry name" value="PLATELET-ACTIVATING FACTOR ACETYLHYDROLASE"/>
    <property type="match status" value="1"/>
</dbReference>
<evidence type="ECO:0000313" key="6">
    <source>
        <dbReference type="EMBL" id="ABF39805.1"/>
    </source>
</evidence>
<dbReference type="Gene3D" id="3.40.50.1820">
    <property type="entry name" value="alpha/beta hydrolase"/>
    <property type="match status" value="2"/>
</dbReference>
<feature type="chain" id="PRO_5004191602" evidence="4">
    <location>
        <begin position="21"/>
        <end position="373"/>
    </location>
</feature>
<dbReference type="ESTHER" id="korve-q1itj5">
    <property type="family name" value="UCP031982"/>
</dbReference>
<feature type="domain" description="AB hydrolase-1" evidence="5">
    <location>
        <begin position="104"/>
        <end position="324"/>
    </location>
</feature>
<dbReference type="InterPro" id="IPR016986">
    <property type="entry name" value="UCP031982_abhydr"/>
</dbReference>
<dbReference type="RefSeq" id="WP_011521607.1">
    <property type="nucleotide sequence ID" value="NC_008009.1"/>
</dbReference>
<dbReference type="InterPro" id="IPR029058">
    <property type="entry name" value="AB_hydrolase_fold"/>
</dbReference>
<keyword evidence="3" id="KW-0443">Lipid metabolism</keyword>
<organism evidence="6 7">
    <name type="scientific">Koribacter versatilis (strain Ellin345)</name>
    <dbReference type="NCBI Taxonomy" id="204669"/>
    <lineage>
        <taxon>Bacteria</taxon>
        <taxon>Pseudomonadati</taxon>
        <taxon>Acidobacteriota</taxon>
        <taxon>Terriglobia</taxon>
        <taxon>Terriglobales</taxon>
        <taxon>Candidatus Korobacteraceae</taxon>
        <taxon>Candidatus Korobacter</taxon>
    </lineage>
</organism>
<feature type="signal peptide" evidence="4">
    <location>
        <begin position="1"/>
        <end position="20"/>
    </location>
</feature>
<name>Q1ITJ5_KORVE</name>
<keyword evidence="1" id="KW-0378">Hydrolase</keyword>
<gene>
    <name evidence="6" type="ordered locus">Acid345_0800</name>
</gene>
<dbReference type="PIRSF" id="PIRSF031982">
    <property type="entry name" value="UCP031982_abhydr"/>
    <property type="match status" value="1"/>
</dbReference>
<dbReference type="GO" id="GO:0003847">
    <property type="term" value="F:1-alkyl-2-acetylglycerophosphocholine esterase activity"/>
    <property type="evidence" value="ECO:0007669"/>
    <property type="project" value="TreeGrafter"/>
</dbReference>
<reference evidence="6 7" key="1">
    <citation type="journal article" date="2009" name="Appl. Environ. Microbiol.">
        <title>Three genomes from the phylum Acidobacteria provide insight into the lifestyles of these microorganisms in soils.</title>
        <authorList>
            <person name="Ward N.L."/>
            <person name="Challacombe J.F."/>
            <person name="Janssen P.H."/>
            <person name="Henrissat B."/>
            <person name="Coutinho P.M."/>
            <person name="Wu M."/>
            <person name="Xie G."/>
            <person name="Haft D.H."/>
            <person name="Sait M."/>
            <person name="Badger J."/>
            <person name="Barabote R.D."/>
            <person name="Bradley B."/>
            <person name="Brettin T.S."/>
            <person name="Brinkac L.M."/>
            <person name="Bruce D."/>
            <person name="Creasy T."/>
            <person name="Daugherty S.C."/>
            <person name="Davidsen T.M."/>
            <person name="DeBoy R.T."/>
            <person name="Detter J.C."/>
            <person name="Dodson R.J."/>
            <person name="Durkin A.S."/>
            <person name="Ganapathy A."/>
            <person name="Gwinn-Giglio M."/>
            <person name="Han C.S."/>
            <person name="Khouri H."/>
            <person name="Kiss H."/>
            <person name="Kothari S.P."/>
            <person name="Madupu R."/>
            <person name="Nelson K.E."/>
            <person name="Nelson W.C."/>
            <person name="Paulsen I."/>
            <person name="Penn K."/>
            <person name="Ren Q."/>
            <person name="Rosovitz M.J."/>
            <person name="Selengut J.D."/>
            <person name="Shrivastava S."/>
            <person name="Sullivan S.A."/>
            <person name="Tapia R."/>
            <person name="Thompson L.S."/>
            <person name="Watkins K.L."/>
            <person name="Yang Q."/>
            <person name="Yu C."/>
            <person name="Zafar N."/>
            <person name="Zhou L."/>
            <person name="Kuske C.R."/>
        </authorList>
    </citation>
    <scope>NUCLEOTIDE SEQUENCE [LARGE SCALE GENOMIC DNA]</scope>
    <source>
        <strain evidence="6 7">Ellin345</strain>
    </source>
</reference>